<dbReference type="EMBL" id="CP010028">
    <property type="protein sequence ID" value="AIZ43927.1"/>
    <property type="molecule type" value="Genomic_DNA"/>
</dbReference>
<dbReference type="Gene3D" id="2.160.20.10">
    <property type="entry name" value="Single-stranded right-handed beta-helix, Pectin lyase-like"/>
    <property type="match status" value="1"/>
</dbReference>
<dbReference type="InterPro" id="IPR013783">
    <property type="entry name" value="Ig-like_fold"/>
</dbReference>
<evidence type="ECO:0000313" key="3">
    <source>
        <dbReference type="Proteomes" id="UP000030634"/>
    </source>
</evidence>
<gene>
    <name evidence="2" type="ORF">QR90_00420</name>
</gene>
<dbReference type="Proteomes" id="UP000030634">
    <property type="component" value="Chromosome"/>
</dbReference>
<dbReference type="InterPro" id="IPR012334">
    <property type="entry name" value="Pectin_lyas_fold"/>
</dbReference>
<feature type="domain" description="Right handed beta helix" evidence="1">
    <location>
        <begin position="461"/>
        <end position="575"/>
    </location>
</feature>
<evidence type="ECO:0000259" key="1">
    <source>
        <dbReference type="Pfam" id="PF13229"/>
    </source>
</evidence>
<dbReference type="Pfam" id="PF13229">
    <property type="entry name" value="Beta_helix"/>
    <property type="match status" value="1"/>
</dbReference>
<dbReference type="SUPFAM" id="SSF51126">
    <property type="entry name" value="Pectin lyase-like"/>
    <property type="match status" value="1"/>
</dbReference>
<sequence>MTLPSVSSDNVDNTTVFPSSVTAATGFTAVPAGSIAQTQASSIDPTKVTVRLTRAISGNVYEDYNYGGGAGRAYALASGMSLRPSVRVELYSNVGAYLTSTLTNASGAYTFVGQLPGTYKVRVVNSFVTSSRAGACAVAVNDLTPPAGCTQLPVQTYINGASQVGGANPTGTDPALSTGTLPVGAQSVASVTVGSSDVANVDFGFNFSTVVNTGDTTTPGQGSLRQFIVNANALANNTLAQSGNRGAVVTGASQTLPSARDTSIFMIPSGALTGGVAIITSTGSVMPAITRSNVSIDGTTQSVNVGNTNTGMLGTGGTVGYLNTATLDMVQKPEVQLVGTSALLVGLDLQANDLQVRGMSVYGFGNQANQNNHANIRIGNNFTGSLIEANILGSPASSFGCGASTTAALSNADNIRSVGGDGGTVRNNLIGCAAGKGFGVEGGSENWTITNNEIRGNGIGNTNLDGIDLENSGSKNHTVSGNLITENSGVGVDGYQGSGGNTIDRNTITGNGIGQGGAPGETSGIRIYSSNNAVRNNVIAQNYGAGILVVSGHTGNLISQNSMYDNGTIAAANGAAASNQIGIDLIAAGDSASAGTAPYVTRNDSGDGDTGGNDLLNFPVFETAQIVSGKLQLSGFARPGSAIELFIAAADASGFGEGRTYLVTLIEGSAADTDGGTGTYTDTLTGTDTTNRFRFSVPLPNGVTVGTRLTATATCSAASCPGTTVSASSETSEFSYNVVVTAQPPSISLLKLGRNTAGGPFTDSSTLIGVRPGESVEYCVIYSNAGGEATNFVLRDYVPSGLVPQLSAYGTRGGGQALGLKYAPGVALTAGAANSAAVMPTLTSVSDGDEGALSNVPVTNPGDPVGSPQRPGLMTLTLPSVPAGGQGTVCFQAKVP</sequence>
<evidence type="ECO:0000313" key="2">
    <source>
        <dbReference type="EMBL" id="AIZ43927.1"/>
    </source>
</evidence>
<dbReference type="STRING" id="1182571.QR90_00420"/>
<accession>A0A0A7KCM9</accession>
<dbReference type="Gene3D" id="2.60.40.10">
    <property type="entry name" value="Immunoglobulins"/>
    <property type="match status" value="1"/>
</dbReference>
<dbReference type="SUPFAM" id="SSF117074">
    <property type="entry name" value="Hypothetical protein PA1324"/>
    <property type="match status" value="1"/>
</dbReference>
<dbReference type="SMART" id="SM00710">
    <property type="entry name" value="PbH1"/>
    <property type="match status" value="8"/>
</dbReference>
<reference evidence="3" key="1">
    <citation type="submission" date="2014-11" db="EMBL/GenBank/DDBJ databases">
        <title>Hymenobacter sp. DG25B genome submission.</title>
        <authorList>
            <person name="Jung H.-Y."/>
            <person name="Kim M.K."/>
            <person name="Srinivasan S."/>
            <person name="Lim S."/>
        </authorList>
    </citation>
    <scope>NUCLEOTIDE SEQUENCE [LARGE SCALE GENOMIC DNA]</scope>
    <source>
        <strain evidence="3">DY59</strain>
    </source>
</reference>
<protein>
    <recommendedName>
        <fullName evidence="1">Right handed beta helix domain-containing protein</fullName>
    </recommendedName>
</protein>
<dbReference type="InterPro" id="IPR039448">
    <property type="entry name" value="Beta_helix"/>
</dbReference>
<dbReference type="HOGENOM" id="CLU_322813_0_0_0"/>
<organism evidence="2 3">
    <name type="scientific">Deinococcus radiopugnans</name>
    <dbReference type="NCBI Taxonomy" id="57497"/>
    <lineage>
        <taxon>Bacteria</taxon>
        <taxon>Thermotogati</taxon>
        <taxon>Deinococcota</taxon>
        <taxon>Deinococci</taxon>
        <taxon>Deinococcales</taxon>
        <taxon>Deinococcaceae</taxon>
        <taxon>Deinococcus</taxon>
    </lineage>
</organism>
<proteinExistence type="predicted"/>
<dbReference type="KEGG" id="dsw:QR90_00420"/>
<dbReference type="InterPro" id="IPR006626">
    <property type="entry name" value="PbH1"/>
</dbReference>
<name>A0A0A7KCM9_9DEIO</name>
<dbReference type="AlphaFoldDB" id="A0A0A7KCM9"/>
<dbReference type="InterPro" id="IPR011050">
    <property type="entry name" value="Pectin_lyase_fold/virulence"/>
</dbReference>